<dbReference type="RefSeq" id="WP_175551863.1">
    <property type="nucleotide sequence ID" value="NZ_FPBA01000042.1"/>
</dbReference>
<organism evidence="2 3">
    <name type="scientific">Geodermatophilus amargosae</name>
    <dbReference type="NCBI Taxonomy" id="1296565"/>
    <lineage>
        <taxon>Bacteria</taxon>
        <taxon>Bacillati</taxon>
        <taxon>Actinomycetota</taxon>
        <taxon>Actinomycetes</taxon>
        <taxon>Geodermatophilales</taxon>
        <taxon>Geodermatophilaceae</taxon>
        <taxon>Geodermatophilus</taxon>
    </lineage>
</organism>
<gene>
    <name evidence="2" type="ORF">SAMN05660657_05529</name>
</gene>
<sequence length="59" mass="6503">MAGEVAGCSGILTALEPPTSPQPEPRRGVPVDHQLIAWVNRDRGFRARVGRYITGRAYR</sequence>
<dbReference type="AlphaFoldDB" id="A0A1I7D9W3"/>
<dbReference type="Proteomes" id="UP000199546">
    <property type="component" value="Unassembled WGS sequence"/>
</dbReference>
<evidence type="ECO:0000256" key="1">
    <source>
        <dbReference type="SAM" id="MobiDB-lite"/>
    </source>
</evidence>
<reference evidence="3" key="1">
    <citation type="submission" date="2016-10" db="EMBL/GenBank/DDBJ databases">
        <authorList>
            <person name="Varghese N."/>
            <person name="Submissions S."/>
        </authorList>
    </citation>
    <scope>NUCLEOTIDE SEQUENCE [LARGE SCALE GENOMIC DNA]</scope>
    <source>
        <strain evidence="3">DSM 46136</strain>
    </source>
</reference>
<protein>
    <submittedName>
        <fullName evidence="2">Uncharacterized protein</fullName>
    </submittedName>
</protein>
<name>A0A1I7D9W3_9ACTN</name>
<feature type="region of interest" description="Disordered" evidence="1">
    <location>
        <begin position="1"/>
        <end position="28"/>
    </location>
</feature>
<evidence type="ECO:0000313" key="2">
    <source>
        <dbReference type="EMBL" id="SFU08518.1"/>
    </source>
</evidence>
<evidence type="ECO:0000313" key="3">
    <source>
        <dbReference type="Proteomes" id="UP000199546"/>
    </source>
</evidence>
<proteinExistence type="predicted"/>
<accession>A0A1I7D9W3</accession>
<dbReference type="EMBL" id="FPBA01000042">
    <property type="protein sequence ID" value="SFU08518.1"/>
    <property type="molecule type" value="Genomic_DNA"/>
</dbReference>
<keyword evidence="3" id="KW-1185">Reference proteome</keyword>